<accession>A0A0E9RA15</accession>
<reference evidence="1" key="2">
    <citation type="journal article" date="2015" name="Fish Shellfish Immunol.">
        <title>Early steps in the European eel (Anguilla anguilla)-Vibrio vulnificus interaction in the gills: Role of the RtxA13 toxin.</title>
        <authorList>
            <person name="Callol A."/>
            <person name="Pajuelo D."/>
            <person name="Ebbesson L."/>
            <person name="Teles M."/>
            <person name="MacKenzie S."/>
            <person name="Amaro C."/>
        </authorList>
    </citation>
    <scope>NUCLEOTIDE SEQUENCE</scope>
</reference>
<name>A0A0E9RA15_ANGAN</name>
<dbReference type="EMBL" id="GBXM01083384">
    <property type="protein sequence ID" value="JAH25193.1"/>
    <property type="molecule type" value="Transcribed_RNA"/>
</dbReference>
<proteinExistence type="predicted"/>
<reference evidence="1" key="1">
    <citation type="submission" date="2014-11" db="EMBL/GenBank/DDBJ databases">
        <authorList>
            <person name="Amaro Gonzalez C."/>
        </authorList>
    </citation>
    <scope>NUCLEOTIDE SEQUENCE</scope>
</reference>
<organism evidence="1">
    <name type="scientific">Anguilla anguilla</name>
    <name type="common">European freshwater eel</name>
    <name type="synonym">Muraena anguilla</name>
    <dbReference type="NCBI Taxonomy" id="7936"/>
    <lineage>
        <taxon>Eukaryota</taxon>
        <taxon>Metazoa</taxon>
        <taxon>Chordata</taxon>
        <taxon>Craniata</taxon>
        <taxon>Vertebrata</taxon>
        <taxon>Euteleostomi</taxon>
        <taxon>Actinopterygii</taxon>
        <taxon>Neopterygii</taxon>
        <taxon>Teleostei</taxon>
        <taxon>Anguilliformes</taxon>
        <taxon>Anguillidae</taxon>
        <taxon>Anguilla</taxon>
    </lineage>
</organism>
<evidence type="ECO:0000313" key="1">
    <source>
        <dbReference type="EMBL" id="JAH25193.1"/>
    </source>
</evidence>
<dbReference type="AlphaFoldDB" id="A0A0E9RA15"/>
<protein>
    <submittedName>
        <fullName evidence="1">Uncharacterized protein</fullName>
    </submittedName>
</protein>
<sequence>MFAMNASCAPKPLLHNKSLSFASTAVFCEMSISRSTNLDRV</sequence>